<organism evidence="1 2">
    <name type="scientific">Gossypium arboreum</name>
    <name type="common">Tree cotton</name>
    <name type="synonym">Gossypium nanking</name>
    <dbReference type="NCBI Taxonomy" id="29729"/>
    <lineage>
        <taxon>Eukaryota</taxon>
        <taxon>Viridiplantae</taxon>
        <taxon>Streptophyta</taxon>
        <taxon>Embryophyta</taxon>
        <taxon>Tracheophyta</taxon>
        <taxon>Spermatophyta</taxon>
        <taxon>Magnoliopsida</taxon>
        <taxon>eudicotyledons</taxon>
        <taxon>Gunneridae</taxon>
        <taxon>Pentapetalae</taxon>
        <taxon>rosids</taxon>
        <taxon>malvids</taxon>
        <taxon>Malvales</taxon>
        <taxon>Malvaceae</taxon>
        <taxon>Malvoideae</taxon>
        <taxon>Gossypium</taxon>
    </lineage>
</organism>
<proteinExistence type="predicted"/>
<protein>
    <submittedName>
        <fullName evidence="1">Uncharacterized protein</fullName>
    </submittedName>
</protein>
<sequence>MFQTWSYMGSHINAISKKWSYTNSHFNAMSQTWSYIKSLMLMLMPYPRYGLIRDLINPMS</sequence>
<keyword evidence="2" id="KW-1185">Reference proteome</keyword>
<accession>A0A0B0P443</accession>
<gene>
    <name evidence="1" type="ORF">F383_26990</name>
</gene>
<reference evidence="2" key="1">
    <citation type="submission" date="2014-09" db="EMBL/GenBank/DDBJ databases">
        <authorList>
            <person name="Mudge J."/>
            <person name="Ramaraj T."/>
            <person name="Lindquist I.E."/>
            <person name="Bharti A.K."/>
            <person name="Sundararajan A."/>
            <person name="Cameron C.T."/>
            <person name="Woodward J.E."/>
            <person name="May G.D."/>
            <person name="Brubaker C."/>
            <person name="Broadhvest J."/>
            <person name="Wilkins T.A."/>
        </authorList>
    </citation>
    <scope>NUCLEOTIDE SEQUENCE</scope>
    <source>
        <strain evidence="2">cv. AKA8401</strain>
    </source>
</reference>
<name>A0A0B0P443_GOSAR</name>
<evidence type="ECO:0000313" key="1">
    <source>
        <dbReference type="EMBL" id="KHG21508.1"/>
    </source>
</evidence>
<evidence type="ECO:0000313" key="2">
    <source>
        <dbReference type="Proteomes" id="UP000032142"/>
    </source>
</evidence>
<dbReference type="EMBL" id="KN418777">
    <property type="protein sequence ID" value="KHG21508.1"/>
    <property type="molecule type" value="Genomic_DNA"/>
</dbReference>
<dbReference type="AlphaFoldDB" id="A0A0B0P443"/>
<dbReference type="Proteomes" id="UP000032142">
    <property type="component" value="Unassembled WGS sequence"/>
</dbReference>